<dbReference type="EMBL" id="KZ772754">
    <property type="protein sequence ID" value="PTQ34158.1"/>
    <property type="molecule type" value="Genomic_DNA"/>
</dbReference>
<feature type="compositionally biased region" description="Basic and acidic residues" evidence="1">
    <location>
        <begin position="75"/>
        <end position="91"/>
    </location>
</feature>
<evidence type="ECO:0000256" key="1">
    <source>
        <dbReference type="SAM" id="MobiDB-lite"/>
    </source>
</evidence>
<keyword evidence="3" id="KW-1185">Reference proteome</keyword>
<feature type="region of interest" description="Disordered" evidence="1">
    <location>
        <begin position="70"/>
        <end position="170"/>
    </location>
</feature>
<proteinExistence type="predicted"/>
<dbReference type="Gramene" id="Mp2g15180.1">
    <property type="protein sequence ID" value="Mp2g15180.1.cds1"/>
    <property type="gene ID" value="Mp2g15180"/>
</dbReference>
<accession>A0A2R6WJW7</accession>
<dbReference type="Proteomes" id="UP000244005">
    <property type="component" value="Unassembled WGS sequence"/>
</dbReference>
<protein>
    <submittedName>
        <fullName evidence="2">Uncharacterized protein</fullName>
    </submittedName>
</protein>
<feature type="compositionally biased region" description="Basic and acidic residues" evidence="1">
    <location>
        <begin position="139"/>
        <end position="170"/>
    </location>
</feature>
<evidence type="ECO:0000313" key="3">
    <source>
        <dbReference type="Proteomes" id="UP000244005"/>
    </source>
</evidence>
<evidence type="ECO:0000313" key="2">
    <source>
        <dbReference type="EMBL" id="PTQ34158.1"/>
    </source>
</evidence>
<dbReference type="AlphaFoldDB" id="A0A2R6WJW7"/>
<name>A0A2R6WJW7_MARPO</name>
<gene>
    <name evidence="2" type="ORF">MARPO_0082s0014</name>
</gene>
<reference evidence="3" key="1">
    <citation type="journal article" date="2017" name="Cell">
        <title>Insights into land plant evolution garnered from the Marchantia polymorpha genome.</title>
        <authorList>
            <person name="Bowman J.L."/>
            <person name="Kohchi T."/>
            <person name="Yamato K.T."/>
            <person name="Jenkins J."/>
            <person name="Shu S."/>
            <person name="Ishizaki K."/>
            <person name="Yamaoka S."/>
            <person name="Nishihama R."/>
            <person name="Nakamura Y."/>
            <person name="Berger F."/>
            <person name="Adam C."/>
            <person name="Aki S.S."/>
            <person name="Althoff F."/>
            <person name="Araki T."/>
            <person name="Arteaga-Vazquez M.A."/>
            <person name="Balasubrmanian S."/>
            <person name="Barry K."/>
            <person name="Bauer D."/>
            <person name="Boehm C.R."/>
            <person name="Briginshaw L."/>
            <person name="Caballero-Perez J."/>
            <person name="Catarino B."/>
            <person name="Chen F."/>
            <person name="Chiyoda S."/>
            <person name="Chovatia M."/>
            <person name="Davies K.M."/>
            <person name="Delmans M."/>
            <person name="Demura T."/>
            <person name="Dierschke T."/>
            <person name="Dolan L."/>
            <person name="Dorantes-Acosta A.E."/>
            <person name="Eklund D.M."/>
            <person name="Florent S.N."/>
            <person name="Flores-Sandoval E."/>
            <person name="Fujiyama A."/>
            <person name="Fukuzawa H."/>
            <person name="Galik B."/>
            <person name="Grimanelli D."/>
            <person name="Grimwood J."/>
            <person name="Grossniklaus U."/>
            <person name="Hamada T."/>
            <person name="Haseloff J."/>
            <person name="Hetherington A.J."/>
            <person name="Higo A."/>
            <person name="Hirakawa Y."/>
            <person name="Hundley H.N."/>
            <person name="Ikeda Y."/>
            <person name="Inoue K."/>
            <person name="Inoue S.I."/>
            <person name="Ishida S."/>
            <person name="Jia Q."/>
            <person name="Kakita M."/>
            <person name="Kanazawa T."/>
            <person name="Kawai Y."/>
            <person name="Kawashima T."/>
            <person name="Kennedy M."/>
            <person name="Kinose K."/>
            <person name="Kinoshita T."/>
            <person name="Kohara Y."/>
            <person name="Koide E."/>
            <person name="Komatsu K."/>
            <person name="Kopischke S."/>
            <person name="Kubo M."/>
            <person name="Kyozuka J."/>
            <person name="Lagercrantz U."/>
            <person name="Lin S.S."/>
            <person name="Lindquist E."/>
            <person name="Lipzen A.M."/>
            <person name="Lu C.W."/>
            <person name="De Luna E."/>
            <person name="Martienssen R.A."/>
            <person name="Minamino N."/>
            <person name="Mizutani M."/>
            <person name="Mizutani M."/>
            <person name="Mochizuki N."/>
            <person name="Monte I."/>
            <person name="Mosher R."/>
            <person name="Nagasaki H."/>
            <person name="Nakagami H."/>
            <person name="Naramoto S."/>
            <person name="Nishitani K."/>
            <person name="Ohtani M."/>
            <person name="Okamoto T."/>
            <person name="Okumura M."/>
            <person name="Phillips J."/>
            <person name="Pollak B."/>
            <person name="Reinders A."/>
            <person name="Rovekamp M."/>
            <person name="Sano R."/>
            <person name="Sawa S."/>
            <person name="Schmid M.W."/>
            <person name="Shirakawa M."/>
            <person name="Solano R."/>
            <person name="Spunde A."/>
            <person name="Suetsugu N."/>
            <person name="Sugano S."/>
            <person name="Sugiyama A."/>
            <person name="Sun R."/>
            <person name="Suzuki Y."/>
            <person name="Takenaka M."/>
            <person name="Takezawa D."/>
            <person name="Tomogane H."/>
            <person name="Tsuzuki M."/>
            <person name="Ueda T."/>
            <person name="Umeda M."/>
            <person name="Ward J.M."/>
            <person name="Watanabe Y."/>
            <person name="Yazaki K."/>
            <person name="Yokoyama R."/>
            <person name="Yoshitake Y."/>
            <person name="Yotsui I."/>
            <person name="Zachgo S."/>
            <person name="Schmutz J."/>
        </authorList>
    </citation>
    <scope>NUCLEOTIDE SEQUENCE [LARGE SCALE GENOMIC DNA]</scope>
    <source>
        <strain evidence="3">Tak-1</strain>
    </source>
</reference>
<organism evidence="2 3">
    <name type="scientific">Marchantia polymorpha</name>
    <name type="common">Common liverwort</name>
    <name type="synonym">Marchantia aquatica</name>
    <dbReference type="NCBI Taxonomy" id="3197"/>
    <lineage>
        <taxon>Eukaryota</taxon>
        <taxon>Viridiplantae</taxon>
        <taxon>Streptophyta</taxon>
        <taxon>Embryophyta</taxon>
        <taxon>Marchantiophyta</taxon>
        <taxon>Marchantiopsida</taxon>
        <taxon>Marchantiidae</taxon>
        <taxon>Marchantiales</taxon>
        <taxon>Marchantiaceae</taxon>
        <taxon>Marchantia</taxon>
    </lineage>
</organism>
<sequence length="170" mass="18660">MGPKLPGDLVSSIRLLMTIDCGCYRCDRPGLGKSVVLGQTGRSVRPTSMDRAYSRPHVVRAMVVKVPSKQPSIGEIERSDGSKQRGRDTCVRRAGILRIPPNLLPVEVAGRRGHGRRRNSSGSVRTKEGTTTRTGRGRTGGEVRGWKEGGREGGREQSRRECGDESRRRP</sequence>